<reference evidence="2" key="2">
    <citation type="submission" date="2015-01" db="EMBL/GenBank/DDBJ databases">
        <title>Evolutionary Origins and Diversification of the Mycorrhizal Mutualists.</title>
        <authorList>
            <consortium name="DOE Joint Genome Institute"/>
            <consortium name="Mycorrhizal Genomics Consortium"/>
            <person name="Kohler A."/>
            <person name="Kuo A."/>
            <person name="Nagy L.G."/>
            <person name="Floudas D."/>
            <person name="Copeland A."/>
            <person name="Barry K.W."/>
            <person name="Cichocki N."/>
            <person name="Veneault-Fourrey C."/>
            <person name="LaButti K."/>
            <person name="Lindquist E.A."/>
            <person name="Lipzen A."/>
            <person name="Lundell T."/>
            <person name="Morin E."/>
            <person name="Murat C."/>
            <person name="Riley R."/>
            <person name="Ohm R."/>
            <person name="Sun H."/>
            <person name="Tunlid A."/>
            <person name="Henrissat B."/>
            <person name="Grigoriev I.V."/>
            <person name="Hibbett D.S."/>
            <person name="Martin F."/>
        </authorList>
    </citation>
    <scope>NUCLEOTIDE SEQUENCE [LARGE SCALE GENOMIC DNA]</scope>
    <source>
        <strain evidence="2">Foug A</strain>
    </source>
</reference>
<name>A0A0C2ZRL4_9AGAM</name>
<dbReference type="AlphaFoldDB" id="A0A0C2ZRL4"/>
<dbReference type="HOGENOM" id="CLU_2400957_0_0_1"/>
<sequence length="93" mass="10516">MANQSRSVPNGGYYWMMTPNEQPSVVPDRSLFRLSYYWEVRSHSRRRSTEIPGKPLHNSALTCSNGTGFPVGTRFNHSALPLFTPILMSMLLA</sequence>
<reference evidence="1 2" key="1">
    <citation type="submission" date="2014-04" db="EMBL/GenBank/DDBJ databases">
        <authorList>
            <consortium name="DOE Joint Genome Institute"/>
            <person name="Kuo A."/>
            <person name="Kohler A."/>
            <person name="Nagy L.G."/>
            <person name="Floudas D."/>
            <person name="Copeland A."/>
            <person name="Barry K.W."/>
            <person name="Cichocki N."/>
            <person name="Veneault-Fourrey C."/>
            <person name="LaButti K."/>
            <person name="Lindquist E.A."/>
            <person name="Lipzen A."/>
            <person name="Lundell T."/>
            <person name="Morin E."/>
            <person name="Murat C."/>
            <person name="Sun H."/>
            <person name="Tunlid A."/>
            <person name="Henrissat B."/>
            <person name="Grigoriev I.V."/>
            <person name="Hibbett D.S."/>
            <person name="Martin F."/>
            <person name="Nordberg H.P."/>
            <person name="Cantor M.N."/>
            <person name="Hua S.X."/>
        </authorList>
    </citation>
    <scope>NUCLEOTIDE SEQUENCE [LARGE SCALE GENOMIC DNA]</scope>
    <source>
        <strain evidence="1 2">Foug A</strain>
    </source>
</reference>
<organism evidence="1 2">
    <name type="scientific">Scleroderma citrinum Foug A</name>
    <dbReference type="NCBI Taxonomy" id="1036808"/>
    <lineage>
        <taxon>Eukaryota</taxon>
        <taxon>Fungi</taxon>
        <taxon>Dikarya</taxon>
        <taxon>Basidiomycota</taxon>
        <taxon>Agaricomycotina</taxon>
        <taxon>Agaricomycetes</taxon>
        <taxon>Agaricomycetidae</taxon>
        <taxon>Boletales</taxon>
        <taxon>Sclerodermatineae</taxon>
        <taxon>Sclerodermataceae</taxon>
        <taxon>Scleroderma</taxon>
    </lineage>
</organism>
<proteinExistence type="predicted"/>
<protein>
    <submittedName>
        <fullName evidence="1">Uncharacterized protein</fullName>
    </submittedName>
</protein>
<keyword evidence="2" id="KW-1185">Reference proteome</keyword>
<evidence type="ECO:0000313" key="1">
    <source>
        <dbReference type="EMBL" id="KIM55217.1"/>
    </source>
</evidence>
<gene>
    <name evidence="1" type="ORF">SCLCIDRAFT_312757</name>
</gene>
<evidence type="ECO:0000313" key="2">
    <source>
        <dbReference type="Proteomes" id="UP000053989"/>
    </source>
</evidence>
<dbReference type="EMBL" id="KN822139">
    <property type="protein sequence ID" value="KIM55217.1"/>
    <property type="molecule type" value="Genomic_DNA"/>
</dbReference>
<dbReference type="InParanoid" id="A0A0C2ZRL4"/>
<dbReference type="Proteomes" id="UP000053989">
    <property type="component" value="Unassembled WGS sequence"/>
</dbReference>
<accession>A0A0C2ZRL4</accession>